<dbReference type="InterPro" id="IPR008792">
    <property type="entry name" value="PQQD"/>
</dbReference>
<sequence>MKNTAVPVVNPDYLVEQFDNEVVLFSLNGAEVVALNQTAHLVWRLCHEDLTVQEMIDLLSDTYPGQAEEIRADVLAALEKMAEHGIIELSDGS</sequence>
<dbReference type="Pfam" id="PF05402">
    <property type="entry name" value="PqqD"/>
    <property type="match status" value="1"/>
</dbReference>
<keyword evidence="2" id="KW-1185">Reference proteome</keyword>
<evidence type="ECO:0000313" key="1">
    <source>
        <dbReference type="EMBL" id="SHH42960.1"/>
    </source>
</evidence>
<evidence type="ECO:0000313" key="2">
    <source>
        <dbReference type="Proteomes" id="UP000184139"/>
    </source>
</evidence>
<dbReference type="Gene3D" id="1.10.10.1150">
    <property type="entry name" value="Coenzyme PQQ synthesis protein D (PqqD)"/>
    <property type="match status" value="1"/>
</dbReference>
<dbReference type="Proteomes" id="UP000184139">
    <property type="component" value="Unassembled WGS sequence"/>
</dbReference>
<organism evidence="1 2">
    <name type="scientific">Desulfofustis glycolicus DSM 9705</name>
    <dbReference type="NCBI Taxonomy" id="1121409"/>
    <lineage>
        <taxon>Bacteria</taxon>
        <taxon>Pseudomonadati</taxon>
        <taxon>Thermodesulfobacteriota</taxon>
        <taxon>Desulfobulbia</taxon>
        <taxon>Desulfobulbales</taxon>
        <taxon>Desulfocapsaceae</taxon>
        <taxon>Desulfofustis</taxon>
    </lineage>
</organism>
<dbReference type="OrthoDB" id="5432723at2"/>
<dbReference type="EMBL" id="FQXS01000002">
    <property type="protein sequence ID" value="SHH42960.1"/>
    <property type="molecule type" value="Genomic_DNA"/>
</dbReference>
<protein>
    <submittedName>
        <fullName evidence="1">Coenzyme PQQ synthesis protein D (PqqD)</fullName>
    </submittedName>
</protein>
<name>A0A1M5SX46_9BACT</name>
<dbReference type="STRING" id="1121409.SAMN02745124_00479"/>
<gene>
    <name evidence="1" type="ORF">SAMN02745124_00479</name>
</gene>
<proteinExistence type="predicted"/>
<dbReference type="InterPro" id="IPR041881">
    <property type="entry name" value="PqqD_sf"/>
</dbReference>
<reference evidence="1 2" key="1">
    <citation type="submission" date="2016-11" db="EMBL/GenBank/DDBJ databases">
        <authorList>
            <person name="Jaros S."/>
            <person name="Januszkiewicz K."/>
            <person name="Wedrychowicz H."/>
        </authorList>
    </citation>
    <scope>NUCLEOTIDE SEQUENCE [LARGE SCALE GENOMIC DNA]</scope>
    <source>
        <strain evidence="1 2">DSM 9705</strain>
    </source>
</reference>
<dbReference type="AlphaFoldDB" id="A0A1M5SX46"/>
<accession>A0A1M5SX46</accession>
<dbReference type="RefSeq" id="WP_073373226.1">
    <property type="nucleotide sequence ID" value="NZ_FQXS01000002.1"/>
</dbReference>